<dbReference type="Pfam" id="PF06148">
    <property type="entry name" value="COG2_N"/>
    <property type="match status" value="1"/>
</dbReference>
<evidence type="ECO:0000256" key="3">
    <source>
        <dbReference type="ARBA" id="ARBA00022448"/>
    </source>
</evidence>
<keyword evidence="4" id="KW-0653">Protein transport</keyword>
<dbReference type="InterPro" id="IPR024602">
    <property type="entry name" value="COG_su2_N"/>
</dbReference>
<dbReference type="AlphaFoldDB" id="A0A4T0WY49"/>
<comment type="subcellular location">
    <subcellularLocation>
        <location evidence="1">Golgi apparatus membrane</location>
        <topology evidence="1">Peripheral membrane protein</topology>
    </subcellularLocation>
</comment>
<keyword evidence="5" id="KW-0333">Golgi apparatus</keyword>
<evidence type="ECO:0000313" key="9">
    <source>
        <dbReference type="EMBL" id="TID19851.1"/>
    </source>
</evidence>
<evidence type="ECO:0000259" key="8">
    <source>
        <dbReference type="Pfam" id="PF06148"/>
    </source>
</evidence>
<sequence>MSKLSNYKISVTTPTKILKDTDSDEDPLTKTPTSAKVGGNHSFDLNTMLSGVDDDIDTTMDGNFVNSEDDDSISFELYEDGFVREKMIQQIKQAIGSTDNNDQFNISEFLLSHYKYRDLTDLSTGFASLIEEIDSELIENVNDNYLSFINLGKSIDGSFDLIHDIKIELSEYLKNLRISNETIDKDLATMSMIDELKRKLNTLRNDALKVITLNEMIECFDNLCSNFSYDKNSVENIKQMISLHFSISKLFERMKRRETELDILKTLNKTFNDLKLEFRNLLREYLEYVKVSPNQKENFWEAFKMYQILKFNDTL</sequence>
<evidence type="ECO:0000313" key="10">
    <source>
        <dbReference type="Proteomes" id="UP000307173"/>
    </source>
</evidence>
<dbReference type="OrthoDB" id="332281at2759"/>
<organism evidence="9 10">
    <name type="scientific">Pichia inconspicua</name>
    <dbReference type="NCBI Taxonomy" id="52247"/>
    <lineage>
        <taxon>Eukaryota</taxon>
        <taxon>Fungi</taxon>
        <taxon>Dikarya</taxon>
        <taxon>Ascomycota</taxon>
        <taxon>Saccharomycotina</taxon>
        <taxon>Pichiomycetes</taxon>
        <taxon>Pichiales</taxon>
        <taxon>Pichiaceae</taxon>
        <taxon>Pichia</taxon>
    </lineage>
</organism>
<evidence type="ECO:0000256" key="5">
    <source>
        <dbReference type="ARBA" id="ARBA00023034"/>
    </source>
</evidence>
<dbReference type="EMBL" id="SELW01000586">
    <property type="protein sequence ID" value="TID19851.1"/>
    <property type="molecule type" value="Genomic_DNA"/>
</dbReference>
<dbReference type="STRING" id="52247.A0A4T0WY49"/>
<accession>A0A4T0WY49</accession>
<comment type="caution">
    <text evidence="9">The sequence shown here is derived from an EMBL/GenBank/DDBJ whole genome shotgun (WGS) entry which is preliminary data.</text>
</comment>
<proteinExistence type="predicted"/>
<feature type="domain" description="Conserved oligomeric Golgi complex subunit 2 N-terminal" evidence="8">
    <location>
        <begin position="102"/>
        <end position="158"/>
    </location>
</feature>
<keyword evidence="6" id="KW-0472">Membrane</keyword>
<evidence type="ECO:0000256" key="7">
    <source>
        <dbReference type="ARBA" id="ARBA00031344"/>
    </source>
</evidence>
<evidence type="ECO:0000256" key="4">
    <source>
        <dbReference type="ARBA" id="ARBA00022927"/>
    </source>
</evidence>
<dbReference type="Proteomes" id="UP000307173">
    <property type="component" value="Unassembled WGS sequence"/>
</dbReference>
<dbReference type="GO" id="GO:0000139">
    <property type="term" value="C:Golgi membrane"/>
    <property type="evidence" value="ECO:0007669"/>
    <property type="project" value="UniProtKB-SubCell"/>
</dbReference>
<keyword evidence="10" id="KW-1185">Reference proteome</keyword>
<gene>
    <name evidence="9" type="ORF">CANINC_003646</name>
</gene>
<keyword evidence="3" id="KW-0813">Transport</keyword>
<dbReference type="GO" id="GO:0015031">
    <property type="term" value="P:protein transport"/>
    <property type="evidence" value="ECO:0007669"/>
    <property type="project" value="UniProtKB-KW"/>
</dbReference>
<evidence type="ECO:0000256" key="1">
    <source>
        <dbReference type="ARBA" id="ARBA00004395"/>
    </source>
</evidence>
<evidence type="ECO:0000256" key="6">
    <source>
        <dbReference type="ARBA" id="ARBA00023136"/>
    </source>
</evidence>
<reference evidence="9 10" key="1">
    <citation type="journal article" date="2019" name="Front. Genet.">
        <title>Whole-Genome Sequencing of the Opportunistic Yeast Pathogen Candida inconspicua Uncovers Its Hybrid Origin.</title>
        <authorList>
            <person name="Mixao V."/>
            <person name="Hansen A.P."/>
            <person name="Saus E."/>
            <person name="Boekhout T."/>
            <person name="Lass-Florl C."/>
            <person name="Gabaldon T."/>
        </authorList>
    </citation>
    <scope>NUCLEOTIDE SEQUENCE [LARGE SCALE GENOMIC DNA]</scope>
    <source>
        <strain evidence="9 10">CBS 180</strain>
    </source>
</reference>
<protein>
    <recommendedName>
        <fullName evidence="2">Conserved oligomeric Golgi complex subunit 2</fullName>
    </recommendedName>
    <alternativeName>
        <fullName evidence="7">Component of oligomeric Golgi complex 2</fullName>
    </alternativeName>
</protein>
<name>A0A4T0WY49_9ASCO</name>
<evidence type="ECO:0000256" key="2">
    <source>
        <dbReference type="ARBA" id="ARBA00020977"/>
    </source>
</evidence>